<dbReference type="EMBL" id="BJXL01000018">
    <property type="protein sequence ID" value="GEM82679.1"/>
    <property type="molecule type" value="Genomic_DNA"/>
</dbReference>
<keyword evidence="9 14" id="KW-0472">Membrane</keyword>
<evidence type="ECO:0000256" key="10">
    <source>
        <dbReference type="ARBA" id="ARBA00023251"/>
    </source>
</evidence>
<reference evidence="15 16" key="1">
    <citation type="submission" date="2019-07" db="EMBL/GenBank/DDBJ databases">
        <title>Whole genome shotgun sequence of Meiothermus hypogaeus NBRC 106114.</title>
        <authorList>
            <person name="Hosoyama A."/>
            <person name="Uohara A."/>
            <person name="Ohji S."/>
            <person name="Ichikawa N."/>
        </authorList>
    </citation>
    <scope>NUCLEOTIDE SEQUENCE [LARGE SCALE GENOMIC DNA]</scope>
    <source>
        <strain evidence="15 16">NBRC 106114</strain>
    </source>
</reference>
<feature type="transmembrane region" description="Helical" evidence="14">
    <location>
        <begin position="80"/>
        <end position="99"/>
    </location>
</feature>
<keyword evidence="7 14" id="KW-0378">Hydrolase</keyword>
<dbReference type="NCBIfam" id="TIGR00753">
    <property type="entry name" value="undec_PP_bacA"/>
    <property type="match status" value="1"/>
</dbReference>
<evidence type="ECO:0000256" key="3">
    <source>
        <dbReference type="ARBA" id="ARBA00012374"/>
    </source>
</evidence>
<comment type="subcellular location">
    <subcellularLocation>
        <location evidence="1 14">Cell membrane</location>
        <topology evidence="1 14">Multi-pass membrane protein</topology>
    </subcellularLocation>
</comment>
<dbReference type="NCBIfam" id="NF001389">
    <property type="entry name" value="PRK00281.1-2"/>
    <property type="match status" value="1"/>
</dbReference>
<keyword evidence="5 14" id="KW-1003">Cell membrane</keyword>
<name>A0A511QZ82_9DEIN</name>
<accession>A0A511QZ82</accession>
<dbReference type="InterPro" id="IPR003824">
    <property type="entry name" value="UppP"/>
</dbReference>
<evidence type="ECO:0000256" key="4">
    <source>
        <dbReference type="ARBA" id="ARBA00021581"/>
    </source>
</evidence>
<feature type="transmembrane region" description="Helical" evidence="14">
    <location>
        <begin position="245"/>
        <end position="264"/>
    </location>
</feature>
<dbReference type="GO" id="GO:0009252">
    <property type="term" value="P:peptidoglycan biosynthetic process"/>
    <property type="evidence" value="ECO:0007669"/>
    <property type="project" value="UniProtKB-KW"/>
</dbReference>
<proteinExistence type="inferred from homology"/>
<comment type="similarity">
    <text evidence="2 14">Belongs to the UppP family.</text>
</comment>
<evidence type="ECO:0000256" key="11">
    <source>
        <dbReference type="ARBA" id="ARBA00032707"/>
    </source>
</evidence>
<evidence type="ECO:0000313" key="15">
    <source>
        <dbReference type="EMBL" id="GEM82679.1"/>
    </source>
</evidence>
<keyword evidence="10 14" id="KW-0046">Antibiotic resistance</keyword>
<feature type="transmembrane region" description="Helical" evidence="14">
    <location>
        <begin position="183"/>
        <end position="204"/>
    </location>
</feature>
<keyword evidence="14" id="KW-0573">Peptidoglycan synthesis</keyword>
<dbReference type="Proteomes" id="UP000321197">
    <property type="component" value="Unassembled WGS sequence"/>
</dbReference>
<feature type="transmembrane region" description="Helical" evidence="14">
    <location>
        <begin position="216"/>
        <end position="239"/>
    </location>
</feature>
<organism evidence="15 16">
    <name type="scientific">Meiothermus hypogaeus NBRC 106114</name>
    <dbReference type="NCBI Taxonomy" id="1227553"/>
    <lineage>
        <taxon>Bacteria</taxon>
        <taxon>Thermotogati</taxon>
        <taxon>Deinococcota</taxon>
        <taxon>Deinococci</taxon>
        <taxon>Thermales</taxon>
        <taxon>Thermaceae</taxon>
        <taxon>Meiothermus</taxon>
    </lineage>
</organism>
<keyword evidence="8 14" id="KW-1133">Transmembrane helix</keyword>
<evidence type="ECO:0000256" key="5">
    <source>
        <dbReference type="ARBA" id="ARBA00022475"/>
    </source>
</evidence>
<dbReference type="NCBIfam" id="NF001390">
    <property type="entry name" value="PRK00281.1-4"/>
    <property type="match status" value="1"/>
</dbReference>
<comment type="function">
    <text evidence="14">Catalyzes the dephosphorylation of undecaprenyl diphosphate (UPP). Confers resistance to bacitracin.</text>
</comment>
<keyword evidence="6 14" id="KW-0812">Transmembrane</keyword>
<evidence type="ECO:0000256" key="13">
    <source>
        <dbReference type="ARBA" id="ARBA00047594"/>
    </source>
</evidence>
<protein>
    <recommendedName>
        <fullName evidence="4 14">Undecaprenyl-diphosphatase</fullName>
        <ecNumber evidence="3 14">3.6.1.27</ecNumber>
    </recommendedName>
    <alternativeName>
        <fullName evidence="12 14">Bacitracin resistance protein</fullName>
    </alternativeName>
    <alternativeName>
        <fullName evidence="11 14">Undecaprenyl pyrophosphate phosphatase</fullName>
    </alternativeName>
</protein>
<dbReference type="PANTHER" id="PTHR30622:SF3">
    <property type="entry name" value="UNDECAPRENYL-DIPHOSPHATASE"/>
    <property type="match status" value="1"/>
</dbReference>
<dbReference type="GO" id="GO:0050380">
    <property type="term" value="F:undecaprenyl-diphosphatase activity"/>
    <property type="evidence" value="ECO:0007669"/>
    <property type="project" value="UniProtKB-UniRule"/>
</dbReference>
<dbReference type="AlphaFoldDB" id="A0A511QZ82"/>
<feature type="transmembrane region" description="Helical" evidence="14">
    <location>
        <begin position="143"/>
        <end position="163"/>
    </location>
</feature>
<dbReference type="EC" id="3.6.1.27" evidence="3 14"/>
<keyword evidence="14" id="KW-0133">Cell shape</keyword>
<feature type="transmembrane region" description="Helical" evidence="14">
    <location>
        <begin position="111"/>
        <end position="131"/>
    </location>
</feature>
<keyword evidence="14" id="KW-0961">Cell wall biogenesis/degradation</keyword>
<gene>
    <name evidence="14 15" type="primary">uppP</name>
    <name evidence="15" type="ORF">MHY01S_08450</name>
</gene>
<comment type="caution">
    <text evidence="15">The sequence shown here is derived from an EMBL/GenBank/DDBJ whole genome shotgun (WGS) entry which is preliminary data.</text>
</comment>
<evidence type="ECO:0000256" key="8">
    <source>
        <dbReference type="ARBA" id="ARBA00022989"/>
    </source>
</evidence>
<evidence type="ECO:0000256" key="2">
    <source>
        <dbReference type="ARBA" id="ARBA00010621"/>
    </source>
</evidence>
<comment type="miscellaneous">
    <text evidence="14">Bacitracin is thought to be involved in the inhibition of peptidoglycan synthesis by sequestering undecaprenyl diphosphate, thereby reducing the pool of lipid carrier available.</text>
</comment>
<evidence type="ECO:0000256" key="12">
    <source>
        <dbReference type="ARBA" id="ARBA00032932"/>
    </source>
</evidence>
<dbReference type="Pfam" id="PF02673">
    <property type="entry name" value="BacA"/>
    <property type="match status" value="1"/>
</dbReference>
<sequence length="265" mass="29254">MRGILWGVTFFEAFILGMLEGLTEFLPISSTGHLTLAAHLMGLDIENNPFIKSFVIVIQLGAILAVLALYFKRFLRDMEVWKRIIVAFIPTGILGFLLADVIENVFLGNDLIVVVNLIGVGVLLLFVDRWLQHHKRYDDVNQMPVPQAVLIGLFQAIAMMPGVSRSGATIVGGMTLGLSRKAAAEFSFILAVPTMLSATGFSLLRNLNEFRADSWGLLAVGFITAFVAALLTVRWLLGFVSRNSFVPFAVYRIVIGVVYAVFFLR</sequence>
<evidence type="ECO:0000256" key="14">
    <source>
        <dbReference type="HAMAP-Rule" id="MF_01006"/>
    </source>
</evidence>
<evidence type="ECO:0000256" key="9">
    <source>
        <dbReference type="ARBA" id="ARBA00023136"/>
    </source>
</evidence>
<dbReference type="PANTHER" id="PTHR30622">
    <property type="entry name" value="UNDECAPRENYL-DIPHOSPHATASE"/>
    <property type="match status" value="1"/>
</dbReference>
<evidence type="ECO:0000256" key="7">
    <source>
        <dbReference type="ARBA" id="ARBA00022801"/>
    </source>
</evidence>
<evidence type="ECO:0000256" key="1">
    <source>
        <dbReference type="ARBA" id="ARBA00004651"/>
    </source>
</evidence>
<dbReference type="HAMAP" id="MF_01006">
    <property type="entry name" value="Undec_diphosphatase"/>
    <property type="match status" value="1"/>
</dbReference>
<dbReference type="GO" id="GO:0008360">
    <property type="term" value="P:regulation of cell shape"/>
    <property type="evidence" value="ECO:0007669"/>
    <property type="project" value="UniProtKB-KW"/>
</dbReference>
<feature type="transmembrane region" description="Helical" evidence="14">
    <location>
        <begin position="50"/>
        <end position="71"/>
    </location>
</feature>
<evidence type="ECO:0000256" key="6">
    <source>
        <dbReference type="ARBA" id="ARBA00022692"/>
    </source>
</evidence>
<evidence type="ECO:0000313" key="16">
    <source>
        <dbReference type="Proteomes" id="UP000321197"/>
    </source>
</evidence>
<dbReference type="GO" id="GO:0005886">
    <property type="term" value="C:plasma membrane"/>
    <property type="evidence" value="ECO:0007669"/>
    <property type="project" value="UniProtKB-SubCell"/>
</dbReference>
<dbReference type="GO" id="GO:0046677">
    <property type="term" value="P:response to antibiotic"/>
    <property type="evidence" value="ECO:0007669"/>
    <property type="project" value="UniProtKB-UniRule"/>
</dbReference>
<dbReference type="GO" id="GO:0071555">
    <property type="term" value="P:cell wall organization"/>
    <property type="evidence" value="ECO:0007669"/>
    <property type="project" value="UniProtKB-KW"/>
</dbReference>
<comment type="catalytic activity">
    <reaction evidence="13 14">
        <text>di-trans,octa-cis-undecaprenyl diphosphate + H2O = di-trans,octa-cis-undecaprenyl phosphate + phosphate + H(+)</text>
        <dbReference type="Rhea" id="RHEA:28094"/>
        <dbReference type="ChEBI" id="CHEBI:15377"/>
        <dbReference type="ChEBI" id="CHEBI:15378"/>
        <dbReference type="ChEBI" id="CHEBI:43474"/>
        <dbReference type="ChEBI" id="CHEBI:58405"/>
        <dbReference type="ChEBI" id="CHEBI:60392"/>
        <dbReference type="EC" id="3.6.1.27"/>
    </reaction>
</comment>